<keyword evidence="6 12" id="KW-0732">Signal</keyword>
<dbReference type="Pfam" id="PF20773">
    <property type="entry name" value="InhA-like_MAM"/>
    <property type="match status" value="1"/>
</dbReference>
<dbReference type="NCBIfam" id="TIGR03296">
    <property type="entry name" value="M6dom_TIGR03296"/>
    <property type="match status" value="1"/>
</dbReference>
<evidence type="ECO:0000256" key="6">
    <source>
        <dbReference type="ARBA" id="ARBA00022729"/>
    </source>
</evidence>
<evidence type="ECO:0000259" key="13">
    <source>
        <dbReference type="PROSITE" id="PS50093"/>
    </source>
</evidence>
<keyword evidence="5" id="KW-0479">Metal-binding</keyword>
<dbReference type="InterPro" id="IPR035986">
    <property type="entry name" value="PKD_dom_sf"/>
</dbReference>
<dbReference type="InterPro" id="IPR013783">
    <property type="entry name" value="Ig-like_fold"/>
</dbReference>
<dbReference type="SUPFAM" id="SSF49299">
    <property type="entry name" value="PKD domain"/>
    <property type="match status" value="2"/>
</dbReference>
<evidence type="ECO:0000256" key="11">
    <source>
        <dbReference type="ARBA" id="ARBA00023049"/>
    </source>
</evidence>
<evidence type="ECO:0000256" key="2">
    <source>
        <dbReference type="ARBA" id="ARBA00004613"/>
    </source>
</evidence>
<evidence type="ECO:0000256" key="10">
    <source>
        <dbReference type="ARBA" id="ARBA00023026"/>
    </source>
</evidence>
<evidence type="ECO:0000256" key="5">
    <source>
        <dbReference type="ARBA" id="ARBA00022723"/>
    </source>
</evidence>
<dbReference type="EMBL" id="BMII01000039">
    <property type="protein sequence ID" value="GGB73106.1"/>
    <property type="molecule type" value="Genomic_DNA"/>
</dbReference>
<dbReference type="SMART" id="SM00089">
    <property type="entry name" value="PKD"/>
    <property type="match status" value="2"/>
</dbReference>
<proteinExistence type="predicted"/>
<dbReference type="InterPro" id="IPR008757">
    <property type="entry name" value="Peptidase_M6-like_domain"/>
</dbReference>
<evidence type="ECO:0000256" key="7">
    <source>
        <dbReference type="ARBA" id="ARBA00022801"/>
    </source>
</evidence>
<dbReference type="InterPro" id="IPR000601">
    <property type="entry name" value="PKD_dom"/>
</dbReference>
<feature type="domain" description="PKD" evidence="13">
    <location>
        <begin position="856"/>
        <end position="912"/>
    </location>
</feature>
<reference evidence="15" key="1">
    <citation type="journal article" date="2019" name="Int. J. Syst. Evol. Microbiol.">
        <title>The Global Catalogue of Microorganisms (GCM) 10K type strain sequencing project: providing services to taxonomists for standard genome sequencing and annotation.</title>
        <authorList>
            <consortium name="The Broad Institute Genomics Platform"/>
            <consortium name="The Broad Institute Genome Sequencing Center for Infectious Disease"/>
            <person name="Wu L."/>
            <person name="Ma J."/>
        </authorList>
    </citation>
    <scope>NUCLEOTIDE SEQUENCE [LARGE SCALE GENOMIC DNA]</scope>
    <source>
        <strain evidence="15">CGMCC 1.15339</strain>
    </source>
</reference>
<sequence length="955" mass="102074">MSKFIKYQGLAVSALLLACSTGVALAAPQTGTPADGALINEQQVLYWLIKRGELAADASEAEQQAAIDAFVSRGRDAKFKPAAIEVKAEQVRLKQAAQKSAKSAQNVAANSTVQADQDITKTVKVLAVLVDFPDLPHDANQLAAGDTDMYYSSYPASHYQQLLFSETGFAGPNNQTLQSAYQYFQAVSGNSFYFTGQVQDWVTADNNAAFYGSNNSDEDDTAVPDLVKEAVVKAVEGMSDTELKSYDIEDPYDLDIDGNYDEADGIIDHVMLFHSSIGEEAGGGVLGDDAIWSHRYYVDSTTNGYTIPGRGLKVFGYTVQPIDAAAGVCTHEFGHDLGLPDEYDLTNSGDGSPVGEWSLMSGGSWTGSIAGSQPSGFSPYAKSYLQQKYKGKWVKEQHISLADLTSSGSTFQLNQAINTDEVNQLSIALPAENIAFKSPFTGEYQYYSGQGNMLNNAMSFDVTLPLSTSLALTFKAHWDIEEDYDYVQVLVDSVAIAGNYTSNSNSVNSSIKNFITGKSSDIAGSTGENSWVDLNFDLSAYAGRTVQISVVYKTDEAVDEYGMAIDDIQLTNQGNAFYIDGAEADDVAALAGFSRIDDTLPGKAKRYIVQLRSHQGVDAGLVYSRYVPGVLLWLENLNYSDNNVSEHPGEGLIGVIDADQNLIGTRDTEVQIRDATFSLYSQSTYTGDTHLDAESLFDDSRDYSAPLKPQAGMILPELGLTMQVTEQASDSSTARLEFALADSSVLPDVTLTADIIAQVNGANVSFSAQVTGGSDYTYAWSFGDNATSTDVAPTYTYAQSGDYDVSVIVKDSAGNTVTATKTVRVVIAPLAAFTLTQTDASVSMTNASTQGFGGLTYLWDFGDGSATSTVLNPSHTYTQSGSYTVTLVATDSLGNESTVSQNVTVTIAVTTPTTPTTPTTTSTDTGSSSGGGSLGWLSMMLLAFVGVYRQRVRAL</sequence>
<keyword evidence="7" id="KW-0378">Hydrolase</keyword>
<evidence type="ECO:0000256" key="8">
    <source>
        <dbReference type="ARBA" id="ARBA00022833"/>
    </source>
</evidence>
<dbReference type="SUPFAM" id="SSF55486">
    <property type="entry name" value="Metalloproteases ('zincins'), catalytic domain"/>
    <property type="match status" value="1"/>
</dbReference>
<accession>A0ABQ1JMV9</accession>
<name>A0ABQ1JMV9_9GAMM</name>
<evidence type="ECO:0000256" key="12">
    <source>
        <dbReference type="SAM" id="SignalP"/>
    </source>
</evidence>
<gene>
    <name evidence="14" type="primary">prtV</name>
    <name evidence="14" type="ORF">GCM10011607_36940</name>
</gene>
<dbReference type="PROSITE" id="PS51257">
    <property type="entry name" value="PROKAR_LIPOPROTEIN"/>
    <property type="match status" value="1"/>
</dbReference>
<evidence type="ECO:0000256" key="9">
    <source>
        <dbReference type="ARBA" id="ARBA00022837"/>
    </source>
</evidence>
<dbReference type="Pfam" id="PF05547">
    <property type="entry name" value="Peptidase_M6"/>
    <property type="match status" value="1"/>
</dbReference>
<dbReference type="Proteomes" id="UP000617555">
    <property type="component" value="Unassembled WGS sequence"/>
</dbReference>
<keyword evidence="8" id="KW-0862">Zinc</keyword>
<comment type="subcellular location">
    <subcellularLocation>
        <location evidence="2">Secreted</location>
    </subcellularLocation>
</comment>
<dbReference type="Gene3D" id="2.60.40.10">
    <property type="entry name" value="Immunoglobulins"/>
    <property type="match status" value="2"/>
</dbReference>
<feature type="signal peptide" evidence="12">
    <location>
        <begin position="1"/>
        <end position="26"/>
    </location>
</feature>
<keyword evidence="15" id="KW-1185">Reference proteome</keyword>
<dbReference type="PROSITE" id="PS50093">
    <property type="entry name" value="PKD"/>
    <property type="match status" value="2"/>
</dbReference>
<keyword evidence="4" id="KW-0645">Protease</keyword>
<protein>
    <submittedName>
        <fullName evidence="14">Peptidase M6</fullName>
    </submittedName>
</protein>
<evidence type="ECO:0000256" key="3">
    <source>
        <dbReference type="ARBA" id="ARBA00022525"/>
    </source>
</evidence>
<feature type="domain" description="PKD" evidence="13">
    <location>
        <begin position="747"/>
        <end position="825"/>
    </location>
</feature>
<comment type="caution">
    <text evidence="14">The sequence shown here is derived from an EMBL/GenBank/DDBJ whole genome shotgun (WGS) entry which is preliminary data.</text>
</comment>
<keyword evidence="3" id="KW-0964">Secreted</keyword>
<evidence type="ECO:0000313" key="15">
    <source>
        <dbReference type="Proteomes" id="UP000617555"/>
    </source>
</evidence>
<dbReference type="PANTHER" id="PTHR13062">
    <property type="entry name" value="COLLAGENASE"/>
    <property type="match status" value="1"/>
</dbReference>
<dbReference type="Pfam" id="PF20774">
    <property type="entry name" value="InhA-like_VEG"/>
    <property type="match status" value="1"/>
</dbReference>
<dbReference type="InterPro" id="IPR020008">
    <property type="entry name" value="GlyGly_CTERM"/>
</dbReference>
<keyword evidence="9" id="KW-0106">Calcium</keyword>
<keyword evidence="10" id="KW-0843">Virulence</keyword>
<dbReference type="InterPro" id="IPR022409">
    <property type="entry name" value="PKD/Chitinase_dom"/>
</dbReference>
<evidence type="ECO:0000256" key="1">
    <source>
        <dbReference type="ARBA" id="ARBA00001947"/>
    </source>
</evidence>
<keyword evidence="11" id="KW-0482">Metalloprotease</keyword>
<dbReference type="PANTHER" id="PTHR13062:SF12">
    <property type="entry name" value="ALPHA-2-MACROGLOBULIN DOMAIN-CONTAINING PROTEIN"/>
    <property type="match status" value="1"/>
</dbReference>
<evidence type="ECO:0000313" key="14">
    <source>
        <dbReference type="EMBL" id="GGB73106.1"/>
    </source>
</evidence>
<feature type="chain" id="PRO_5045905898" evidence="12">
    <location>
        <begin position="27"/>
        <end position="955"/>
    </location>
</feature>
<evidence type="ECO:0000256" key="4">
    <source>
        <dbReference type="ARBA" id="ARBA00022670"/>
    </source>
</evidence>
<dbReference type="InterPro" id="IPR048665">
    <property type="entry name" value="InhA-like_VEG"/>
</dbReference>
<dbReference type="RefSeq" id="WP_188740771.1">
    <property type="nucleotide sequence ID" value="NZ_BMII01000039.1"/>
</dbReference>
<dbReference type="CDD" id="cd00146">
    <property type="entry name" value="PKD"/>
    <property type="match status" value="2"/>
</dbReference>
<dbReference type="Pfam" id="PF18911">
    <property type="entry name" value="PKD_4"/>
    <property type="match status" value="2"/>
</dbReference>
<comment type="cofactor">
    <cofactor evidence="1">
        <name>Zn(2+)</name>
        <dbReference type="ChEBI" id="CHEBI:29105"/>
    </cofactor>
</comment>
<dbReference type="NCBIfam" id="TIGR03501">
    <property type="entry name" value="GlyGly_CTERM"/>
    <property type="match status" value="1"/>
</dbReference>
<organism evidence="14 15">
    <name type="scientific">Shewanella inventionis</name>
    <dbReference type="NCBI Taxonomy" id="1738770"/>
    <lineage>
        <taxon>Bacteria</taxon>
        <taxon>Pseudomonadati</taxon>
        <taxon>Pseudomonadota</taxon>
        <taxon>Gammaproteobacteria</taxon>
        <taxon>Alteromonadales</taxon>
        <taxon>Shewanellaceae</taxon>
        <taxon>Shewanella</taxon>
    </lineage>
</organism>